<reference evidence="1" key="1">
    <citation type="submission" date="2017-01" db="EMBL/GenBank/DDBJ databases">
        <authorList>
            <person name="Assis F.L."/>
            <person name="Abrahao J.S."/>
            <person name="Silva L."/>
            <person name="Khalil J.B."/>
            <person name="Rodrigues R."/>
            <person name="Silva L.S."/>
            <person name="Arantes T."/>
            <person name="Boratto P."/>
            <person name="Andrade M."/>
            <person name="Kroon E.G."/>
            <person name="Ribeiro B."/>
            <person name="Bergier I."/>
            <person name="Seligmann H."/>
            <person name="Ghigo E."/>
            <person name="Colson P."/>
            <person name="Levasseur A."/>
            <person name="Raoult D."/>
            <person name="Scola B.L."/>
        </authorList>
    </citation>
    <scope>NUCLEOTIDE SEQUENCE</scope>
    <source>
        <strain evidence="1">Soda lake</strain>
    </source>
</reference>
<protein>
    <submittedName>
        <fullName evidence="1">Uncharacterized protein</fullName>
    </submittedName>
</protein>
<sequence length="365" mass="42601">MSKMTYHNLAVTKNVNYQISIDTTPDNIIYLSVLEDPTFGKITLKGKTSYEINYYCTRYGYIRIMCQYNTNYQIKYKRSNIKINQIHVSKTLRPAFLEDLKKCYDLVDYHDDYAPAIFYGIMTYDDLAVVTKNKSLKIIIWIGGDINYNVGHKAARTKNIIKIVDTLKRTPRVKHIAISSFIMHDLINLRLPYEYVPIMGVNFDLYQPVPKGNSIYLYTDLRSEGTYGNNLYEKLMEKYKNVNFIVTCCKFSYDRMIRTKTPMKYSITYYSKERLIKEIYPKCFIGLRLTSHDGLAATVQELGLLGIKTIHNGLSPSSLNYKTFEDICEHIDNEMKTIGTQDYETAEKVKKYLTVDKKFFEIDSH</sequence>
<accession>A0A6N1NRH1</accession>
<organism evidence="1">
    <name type="scientific">Tupanvirus soda lake</name>
    <dbReference type="NCBI Taxonomy" id="2126985"/>
    <lineage>
        <taxon>Viruses</taxon>
        <taxon>Varidnaviria</taxon>
        <taxon>Bamfordvirae</taxon>
        <taxon>Nucleocytoviricota</taxon>
        <taxon>Megaviricetes</taxon>
        <taxon>Imitervirales</taxon>
        <taxon>Mimiviridae</taxon>
        <taxon>Megamimivirinae</taxon>
        <taxon>Tupanvirus</taxon>
        <taxon>Tupanvirus salinum</taxon>
    </lineage>
</organism>
<dbReference type="EMBL" id="KY523104">
    <property type="protein sequence ID" value="QKU35157.1"/>
    <property type="molecule type" value="Genomic_DNA"/>
</dbReference>
<dbReference type="RefSeq" id="YP_010781812.1">
    <property type="nucleotide sequence ID" value="NC_075039.1"/>
</dbReference>
<dbReference type="GeneID" id="80518576"/>
<dbReference type="KEGG" id="vg:80518576"/>
<reference evidence="1" key="2">
    <citation type="journal article" date="2018" name="Nat. Commun.">
        <title>Tailed giant Tupanvirus possesses the most complete translational apparatus of the known virosphere.</title>
        <authorList>
            <person name="Abrahao J."/>
            <person name="Silva L."/>
            <person name="Silva L.S."/>
            <person name="Khalil J.Y.B."/>
            <person name="Rodrigues R."/>
            <person name="Arantes T."/>
            <person name="Assis F."/>
            <person name="Boratto P."/>
            <person name="Andrade M."/>
            <person name="Kroon E.G."/>
            <person name="Ribeiro B."/>
            <person name="Bergier I."/>
            <person name="Seligmann H."/>
            <person name="Ghigo E."/>
            <person name="Colson P."/>
            <person name="Levasseur A."/>
            <person name="Kroemer G."/>
            <person name="Raoult D."/>
            <person name="La Scola B."/>
        </authorList>
    </citation>
    <scope>NUCLEOTIDE SEQUENCE [LARGE SCALE GENOMIC DNA]</scope>
    <source>
        <strain evidence="1">Soda lake</strain>
    </source>
</reference>
<name>A0A6N1NRH1_9VIRU</name>
<evidence type="ECO:0000313" key="1">
    <source>
        <dbReference type="EMBL" id="QKU35157.1"/>
    </source>
</evidence>
<proteinExistence type="predicted"/>